<dbReference type="OrthoDB" id="361940at2"/>
<feature type="active site" description="Proton acceptor" evidence="7">
    <location>
        <position position="222"/>
    </location>
</feature>
<dbReference type="PIRSF" id="PIRSF001123">
    <property type="entry name" value="PepA_GA"/>
    <property type="match status" value="1"/>
</dbReference>
<evidence type="ECO:0000256" key="4">
    <source>
        <dbReference type="ARBA" id="ARBA00022723"/>
    </source>
</evidence>
<dbReference type="Gene3D" id="3.40.630.10">
    <property type="entry name" value="Zn peptidases"/>
    <property type="match status" value="1"/>
</dbReference>
<evidence type="ECO:0000256" key="1">
    <source>
        <dbReference type="ARBA" id="ARBA00006272"/>
    </source>
</evidence>
<evidence type="ECO:0000256" key="6">
    <source>
        <dbReference type="PIRNR" id="PIRNR001123"/>
    </source>
</evidence>
<feature type="binding site" evidence="8">
    <location>
        <position position="188"/>
    </location>
    <ligand>
        <name>Zn(2+)</name>
        <dbReference type="ChEBI" id="CHEBI:29105"/>
        <label>2</label>
    </ligand>
</feature>
<evidence type="ECO:0000313" key="10">
    <source>
        <dbReference type="Proteomes" id="UP000198619"/>
    </source>
</evidence>
<keyword evidence="5" id="KW-0378">Hydrolase</keyword>
<dbReference type="InterPro" id="IPR008007">
    <property type="entry name" value="Peptidase_M42"/>
</dbReference>
<dbReference type="InterPro" id="IPR051464">
    <property type="entry name" value="Peptidase_M42_aminopept"/>
</dbReference>
<dbReference type="GO" id="GO:0006508">
    <property type="term" value="P:proteolysis"/>
    <property type="evidence" value="ECO:0007669"/>
    <property type="project" value="UniProtKB-KW"/>
</dbReference>
<keyword evidence="3" id="KW-0645">Protease</keyword>
<dbReference type="Proteomes" id="UP000198619">
    <property type="component" value="Unassembled WGS sequence"/>
</dbReference>
<dbReference type="PANTHER" id="PTHR32481:SF7">
    <property type="entry name" value="AMINOPEPTIDASE YHFE-RELATED"/>
    <property type="match status" value="1"/>
</dbReference>
<dbReference type="GO" id="GO:0004177">
    <property type="term" value="F:aminopeptidase activity"/>
    <property type="evidence" value="ECO:0007669"/>
    <property type="project" value="UniProtKB-UniRule"/>
</dbReference>
<keyword evidence="10" id="KW-1185">Reference proteome</keyword>
<dbReference type="InterPro" id="IPR023367">
    <property type="entry name" value="Peptidase_M42_dom2"/>
</dbReference>
<dbReference type="EMBL" id="FOKI01000018">
    <property type="protein sequence ID" value="SFB21430.1"/>
    <property type="molecule type" value="Genomic_DNA"/>
</dbReference>
<keyword evidence="4 8" id="KW-0479">Metal-binding</keyword>
<feature type="binding site" evidence="8">
    <location>
        <position position="69"/>
    </location>
    <ligand>
        <name>Zn(2+)</name>
        <dbReference type="ChEBI" id="CHEBI:29105"/>
        <label>1</label>
    </ligand>
</feature>
<dbReference type="SUPFAM" id="SSF101821">
    <property type="entry name" value="Aminopeptidase/glucanase lid domain"/>
    <property type="match status" value="1"/>
</dbReference>
<sequence length="348" mass="38648">MKIDLLYTVEMMKKYLDIPSPTGYTKIALDEAKKDFEKLGLSITYTKKGALIATMIGANTNEEVTISAHIDTLGGMVKEILPDGKIKMVKVGGGLFNSIEGANCNIITRKGSFLRGSIVPIKGSTHIFGREAISNIPRNEDTMVIRLDERICNKNDVLNLGINIGDFVDIDTNFEVSESGFIKSRYIDNKAAVAIVFEICRYFKENKIVPKYTTNFIISNYEEIGHGVSFIPCKTKDFIAMDIAPVGQGQASSEYSVTIIAKDNKTVYDYDLRNSLINICEDYGIDYTVDIFKSYSSDSSQAIARGFDCACACIGPGVDSSHHYERTHISSLENTLKLLINYLQTEHK</sequence>
<dbReference type="AlphaFoldDB" id="A0A1I0ZA35"/>
<evidence type="ECO:0000256" key="7">
    <source>
        <dbReference type="PIRSR" id="PIRSR001123-1"/>
    </source>
</evidence>
<name>A0A1I0ZA35_9CLOT</name>
<feature type="binding site" evidence="8">
    <location>
        <position position="188"/>
    </location>
    <ligand>
        <name>Zn(2+)</name>
        <dbReference type="ChEBI" id="CHEBI:29105"/>
        <label>1</label>
    </ligand>
</feature>
<evidence type="ECO:0000313" key="9">
    <source>
        <dbReference type="EMBL" id="SFB21430.1"/>
    </source>
</evidence>
<protein>
    <submittedName>
        <fullName evidence="9">Putative aminopeptidase FrvX</fullName>
    </submittedName>
</protein>
<dbReference type="SUPFAM" id="SSF53187">
    <property type="entry name" value="Zn-dependent exopeptidases"/>
    <property type="match status" value="1"/>
</dbReference>
<keyword evidence="2 9" id="KW-0031">Aminopeptidase</keyword>
<dbReference type="STRING" id="84698.SAMN04488528_101814"/>
<dbReference type="CDD" id="cd05657">
    <property type="entry name" value="M42_glucanase_like"/>
    <property type="match status" value="1"/>
</dbReference>
<dbReference type="Gene3D" id="2.40.30.40">
    <property type="entry name" value="Peptidase M42, domain 2"/>
    <property type="match status" value="1"/>
</dbReference>
<comment type="similarity">
    <text evidence="1 6">Belongs to the peptidase M42 family.</text>
</comment>
<dbReference type="Pfam" id="PF05343">
    <property type="entry name" value="Peptidase_M42"/>
    <property type="match status" value="1"/>
</dbReference>
<evidence type="ECO:0000256" key="8">
    <source>
        <dbReference type="PIRSR" id="PIRSR001123-2"/>
    </source>
</evidence>
<feature type="binding site" evidence="8">
    <location>
        <position position="242"/>
    </location>
    <ligand>
        <name>Zn(2+)</name>
        <dbReference type="ChEBI" id="CHEBI:29105"/>
        <label>1</label>
    </ligand>
</feature>
<feature type="binding site" evidence="8">
    <location>
        <position position="322"/>
    </location>
    <ligand>
        <name>Zn(2+)</name>
        <dbReference type="ChEBI" id="CHEBI:29105"/>
        <label>2</label>
    </ligand>
</feature>
<dbReference type="GO" id="GO:0046872">
    <property type="term" value="F:metal ion binding"/>
    <property type="evidence" value="ECO:0007669"/>
    <property type="project" value="UniProtKB-UniRule"/>
</dbReference>
<reference evidence="9 10" key="1">
    <citation type="submission" date="2016-10" db="EMBL/GenBank/DDBJ databases">
        <authorList>
            <person name="de Groot N.N."/>
        </authorList>
    </citation>
    <scope>NUCLEOTIDE SEQUENCE [LARGE SCALE GENOMIC DNA]</scope>
    <source>
        <strain evidence="9 10">DSM 12271</strain>
    </source>
</reference>
<evidence type="ECO:0000256" key="2">
    <source>
        <dbReference type="ARBA" id="ARBA00022438"/>
    </source>
</evidence>
<organism evidence="9 10">
    <name type="scientific">Clostridium frigidicarnis</name>
    <dbReference type="NCBI Taxonomy" id="84698"/>
    <lineage>
        <taxon>Bacteria</taxon>
        <taxon>Bacillati</taxon>
        <taxon>Bacillota</taxon>
        <taxon>Clostridia</taxon>
        <taxon>Eubacteriales</taxon>
        <taxon>Clostridiaceae</taxon>
        <taxon>Clostridium</taxon>
    </lineage>
</organism>
<evidence type="ECO:0000256" key="5">
    <source>
        <dbReference type="ARBA" id="ARBA00022801"/>
    </source>
</evidence>
<comment type="cofactor">
    <cofactor evidence="8">
        <name>a divalent metal cation</name>
        <dbReference type="ChEBI" id="CHEBI:60240"/>
    </cofactor>
    <text evidence="8">Binds 2 divalent metal cations per subunit.</text>
</comment>
<dbReference type="RefSeq" id="WP_090041662.1">
    <property type="nucleotide sequence ID" value="NZ_FOKI01000018.1"/>
</dbReference>
<feature type="binding site" evidence="8">
    <location>
        <position position="223"/>
    </location>
    <ligand>
        <name>Zn(2+)</name>
        <dbReference type="ChEBI" id="CHEBI:29105"/>
        <label>2</label>
    </ligand>
</feature>
<gene>
    <name evidence="9" type="ORF">SAMN04488528_101814</name>
</gene>
<evidence type="ECO:0000256" key="3">
    <source>
        <dbReference type="ARBA" id="ARBA00022670"/>
    </source>
</evidence>
<dbReference type="PANTHER" id="PTHR32481">
    <property type="entry name" value="AMINOPEPTIDASE"/>
    <property type="match status" value="1"/>
</dbReference>
<accession>A0A1I0ZA35</accession>
<proteinExistence type="inferred from homology"/>